<gene>
    <name evidence="1" type="ORF">E4Q23_14915</name>
</gene>
<organism evidence="1 2">
    <name type="scientific">Candidatus Accumulibacter phosphatis</name>
    <dbReference type="NCBI Taxonomy" id="327160"/>
    <lineage>
        <taxon>Bacteria</taxon>
        <taxon>Pseudomonadati</taxon>
        <taxon>Pseudomonadota</taxon>
        <taxon>Betaproteobacteria</taxon>
        <taxon>Candidatus Accumulibacter</taxon>
    </lineage>
</organism>
<dbReference type="Proteomes" id="UP000749010">
    <property type="component" value="Unassembled WGS sequence"/>
</dbReference>
<comment type="caution">
    <text evidence="1">The sequence shown here is derived from an EMBL/GenBank/DDBJ whole genome shotgun (WGS) entry which is preliminary data.</text>
</comment>
<dbReference type="EMBL" id="SPMY01000043">
    <property type="protein sequence ID" value="NMQ28939.1"/>
    <property type="molecule type" value="Genomic_DNA"/>
</dbReference>
<name>A0ABX1U1H2_9PROT</name>
<protein>
    <submittedName>
        <fullName evidence="1">Uncharacterized protein</fullName>
    </submittedName>
</protein>
<evidence type="ECO:0000313" key="1">
    <source>
        <dbReference type="EMBL" id="NMQ28939.1"/>
    </source>
</evidence>
<keyword evidence="2" id="KW-1185">Reference proteome</keyword>
<evidence type="ECO:0000313" key="2">
    <source>
        <dbReference type="Proteomes" id="UP000749010"/>
    </source>
</evidence>
<proteinExistence type="predicted"/>
<reference evidence="1 2" key="1">
    <citation type="submission" date="2019-03" db="EMBL/GenBank/DDBJ databases">
        <title>Metabolic reconstructions from genomes of highly enriched 'Candidatus Accumulibacter' and 'Candidatus Competibacter' bioreactor populations.</title>
        <authorList>
            <person name="Annavajhala M.K."/>
            <person name="Welles L."/>
            <person name="Abbas B."/>
            <person name="Sorokin D."/>
            <person name="Park H."/>
            <person name="Van Loosdrecht M."/>
            <person name="Chandran K."/>
        </authorList>
    </citation>
    <scope>NUCLEOTIDE SEQUENCE [LARGE SCALE GENOMIC DNA]</scope>
    <source>
        <strain evidence="1 2">SBR_S</strain>
    </source>
</reference>
<sequence>MPEEQETRGKPGNRETRQSATFRIRILWRFVKVNVQRTHLPFCKSGRQFFDWQPFVEATIGPGGKIFHIVGERQAGVVQWLEIAA</sequence>
<accession>A0ABX1U1H2</accession>
<dbReference type="RefSeq" id="WP_169067389.1">
    <property type="nucleotide sequence ID" value="NZ_SPMY01000043.1"/>
</dbReference>